<sequence>MTPGSNIPLSAARVAVEVSAPVRLDVSGLLIAGDGKVRSDDDFVFYNQPAGPGVTYRSGGGTSPDAITVDTSAVPADIEKIVVTASPDAPGATFAGTEPTATVRDADSGTVLATFTPSGLSTETALVVVEVYRRAGAWKARAVGQGYANGLAGIATDFGVSVDEPAAAAPQAPPQAPPVAPPPPPAPPAAAMTPPPAPPAAPPAPPAPPVGTGKINLDKGRVNLQKHQTVSLVKGGKPLMTSVRMGLGWEPAYRGKDIDLDASVIAYGPQRNHIESCYFGRLTILNGAIQHSGDNLTGEGAGDDEVITVHLGGLPPEVTGLVFTVNSFSGQKFNQVAKAYCRLMDGATGEELVRFDLTGAEPRTGVMMAKFIRQFSGEWEMTAMGDFVDSRTVKGMVKPAAQAL</sequence>
<dbReference type="Gene3D" id="2.60.60.30">
    <property type="entry name" value="sav2460 like domains"/>
    <property type="match status" value="2"/>
</dbReference>
<dbReference type="EMBL" id="FZOF01000001">
    <property type="protein sequence ID" value="SNR88911.1"/>
    <property type="molecule type" value="Genomic_DNA"/>
</dbReference>
<evidence type="ECO:0000313" key="3">
    <source>
        <dbReference type="EMBL" id="SNR88911.1"/>
    </source>
</evidence>
<accession>A0A239A0T5</accession>
<proteinExistence type="predicted"/>
<gene>
    <name evidence="3" type="ORF">SAMN05216252_101687</name>
</gene>
<evidence type="ECO:0000259" key="2">
    <source>
        <dbReference type="Pfam" id="PF02342"/>
    </source>
</evidence>
<feature type="compositionally biased region" description="Pro residues" evidence="1">
    <location>
        <begin position="171"/>
        <end position="209"/>
    </location>
</feature>
<dbReference type="Proteomes" id="UP000198280">
    <property type="component" value="Unassembled WGS sequence"/>
</dbReference>
<dbReference type="RefSeq" id="WP_179279652.1">
    <property type="nucleotide sequence ID" value="NZ_FZOF01000001.1"/>
</dbReference>
<dbReference type="PANTHER" id="PTHR32097">
    <property type="entry name" value="CAMP-BINDING PROTEIN 1-RELATED"/>
    <property type="match status" value="1"/>
</dbReference>
<dbReference type="PANTHER" id="PTHR32097:SF17">
    <property type="entry name" value="CAMP-BINDING PROTEIN 1-RELATED"/>
    <property type="match status" value="1"/>
</dbReference>
<evidence type="ECO:0000313" key="4">
    <source>
        <dbReference type="Proteomes" id="UP000198280"/>
    </source>
</evidence>
<dbReference type="AlphaFoldDB" id="A0A239A0T5"/>
<dbReference type="InterPro" id="IPR051324">
    <property type="entry name" value="Stress/Tellurium_Resist"/>
</dbReference>
<protein>
    <submittedName>
        <fullName evidence="3">Stress response protein SCP2</fullName>
    </submittedName>
</protein>
<feature type="domain" description="TerD" evidence="2">
    <location>
        <begin position="19"/>
        <end position="158"/>
    </location>
</feature>
<reference evidence="3 4" key="1">
    <citation type="submission" date="2017-06" db="EMBL/GenBank/DDBJ databases">
        <authorList>
            <person name="Kim H.J."/>
            <person name="Triplett B.A."/>
        </authorList>
    </citation>
    <scope>NUCLEOTIDE SEQUENCE [LARGE SCALE GENOMIC DNA]</scope>
    <source>
        <strain evidence="3 4">CGMCC 4.1858</strain>
    </source>
</reference>
<feature type="domain" description="TerD" evidence="2">
    <location>
        <begin position="222"/>
        <end position="389"/>
    </location>
</feature>
<dbReference type="CDD" id="cd06974">
    <property type="entry name" value="TerD_like"/>
    <property type="match status" value="2"/>
</dbReference>
<feature type="region of interest" description="Disordered" evidence="1">
    <location>
        <begin position="166"/>
        <end position="215"/>
    </location>
</feature>
<dbReference type="Pfam" id="PF02342">
    <property type="entry name" value="TerD"/>
    <property type="match status" value="2"/>
</dbReference>
<dbReference type="InterPro" id="IPR003325">
    <property type="entry name" value="TerD"/>
</dbReference>
<organism evidence="3 4">
    <name type="scientific">Actinacidiphila glaucinigra</name>
    <dbReference type="NCBI Taxonomy" id="235986"/>
    <lineage>
        <taxon>Bacteria</taxon>
        <taxon>Bacillati</taxon>
        <taxon>Actinomycetota</taxon>
        <taxon>Actinomycetes</taxon>
        <taxon>Kitasatosporales</taxon>
        <taxon>Streptomycetaceae</taxon>
        <taxon>Actinacidiphila</taxon>
    </lineage>
</organism>
<name>A0A239A0T5_9ACTN</name>
<evidence type="ECO:0000256" key="1">
    <source>
        <dbReference type="SAM" id="MobiDB-lite"/>
    </source>
</evidence>
<keyword evidence="4" id="KW-1185">Reference proteome</keyword>